<gene>
    <name evidence="2" type="ORF">HU200_049267</name>
</gene>
<dbReference type="Gene3D" id="3.40.50.2000">
    <property type="entry name" value="Glycogen Phosphorylase B"/>
    <property type="match status" value="2"/>
</dbReference>
<evidence type="ECO:0000313" key="3">
    <source>
        <dbReference type="Proteomes" id="UP000636709"/>
    </source>
</evidence>
<dbReference type="OrthoDB" id="780888at2759"/>
<evidence type="ECO:0000256" key="1">
    <source>
        <dbReference type="ARBA" id="ARBA00009995"/>
    </source>
</evidence>
<proteinExistence type="inferred from homology"/>
<dbReference type="AlphaFoldDB" id="A0A835EB70"/>
<dbReference type="GO" id="GO:0080044">
    <property type="term" value="F:quercetin 7-O-glucosyltransferase activity"/>
    <property type="evidence" value="ECO:0007669"/>
    <property type="project" value="TreeGrafter"/>
</dbReference>
<sequence>MLCWPFFADQQTNCRYARTEWRNGMEIRGEVRSAELAAMIREAMEGEQGREMSRRASEWKEKALLATSPGGSTVVNLGRLIDEVLLAKKQ</sequence>
<accession>A0A835EB70</accession>
<dbReference type="GO" id="GO:0080043">
    <property type="term" value="F:quercetin 3-O-glucosyltransferase activity"/>
    <property type="evidence" value="ECO:0007669"/>
    <property type="project" value="TreeGrafter"/>
</dbReference>
<organism evidence="2 3">
    <name type="scientific">Digitaria exilis</name>
    <dbReference type="NCBI Taxonomy" id="1010633"/>
    <lineage>
        <taxon>Eukaryota</taxon>
        <taxon>Viridiplantae</taxon>
        <taxon>Streptophyta</taxon>
        <taxon>Embryophyta</taxon>
        <taxon>Tracheophyta</taxon>
        <taxon>Spermatophyta</taxon>
        <taxon>Magnoliopsida</taxon>
        <taxon>Liliopsida</taxon>
        <taxon>Poales</taxon>
        <taxon>Poaceae</taxon>
        <taxon>PACMAD clade</taxon>
        <taxon>Panicoideae</taxon>
        <taxon>Panicodae</taxon>
        <taxon>Paniceae</taxon>
        <taxon>Anthephorinae</taxon>
        <taxon>Digitaria</taxon>
    </lineage>
</organism>
<dbReference type="EMBL" id="JACEFO010002219">
    <property type="protein sequence ID" value="KAF8672581.1"/>
    <property type="molecule type" value="Genomic_DNA"/>
</dbReference>
<name>A0A835EB70_9POAL</name>
<dbReference type="PANTHER" id="PTHR11926:SF774">
    <property type="entry name" value="UDP-GLYCOSYLTRANSFERASE 85A1-RELATED"/>
    <property type="match status" value="1"/>
</dbReference>
<dbReference type="SUPFAM" id="SSF53756">
    <property type="entry name" value="UDP-Glycosyltransferase/glycogen phosphorylase"/>
    <property type="match status" value="1"/>
</dbReference>
<keyword evidence="3" id="KW-1185">Reference proteome</keyword>
<comment type="similarity">
    <text evidence="1">Belongs to the UDP-glycosyltransferase family.</text>
</comment>
<evidence type="ECO:0000313" key="2">
    <source>
        <dbReference type="EMBL" id="KAF8672581.1"/>
    </source>
</evidence>
<dbReference type="Proteomes" id="UP000636709">
    <property type="component" value="Unassembled WGS sequence"/>
</dbReference>
<dbReference type="PANTHER" id="PTHR11926">
    <property type="entry name" value="GLUCOSYL/GLUCURONOSYL TRANSFERASES"/>
    <property type="match status" value="1"/>
</dbReference>
<protein>
    <submittedName>
        <fullName evidence="2">Uncharacterized protein</fullName>
    </submittedName>
</protein>
<reference evidence="2" key="1">
    <citation type="submission" date="2020-07" db="EMBL/GenBank/DDBJ databases">
        <title>Genome sequence and genetic diversity analysis of an under-domesticated orphan crop, white fonio (Digitaria exilis).</title>
        <authorList>
            <person name="Bennetzen J.L."/>
            <person name="Chen S."/>
            <person name="Ma X."/>
            <person name="Wang X."/>
            <person name="Yssel A.E.J."/>
            <person name="Chaluvadi S.R."/>
            <person name="Johnson M."/>
            <person name="Gangashetty P."/>
            <person name="Hamidou F."/>
            <person name="Sanogo M.D."/>
            <person name="Zwaenepoel A."/>
            <person name="Wallace J."/>
            <person name="Van De Peer Y."/>
            <person name="Van Deynze A."/>
        </authorList>
    </citation>
    <scope>NUCLEOTIDE SEQUENCE</scope>
    <source>
        <tissue evidence="2">Leaves</tissue>
    </source>
</reference>
<comment type="caution">
    <text evidence="2">The sequence shown here is derived from an EMBL/GenBank/DDBJ whole genome shotgun (WGS) entry which is preliminary data.</text>
</comment>